<name>A0A3B0Z0A5_9ZZZZ</name>
<dbReference type="GO" id="GO:0008780">
    <property type="term" value="F:acyl-[acyl-carrier-protein]-UDP-N-acetylglucosamine O-acyltransferase activity"/>
    <property type="evidence" value="ECO:0007669"/>
    <property type="project" value="UniProtKB-EC"/>
</dbReference>
<dbReference type="Gene3D" id="2.160.10.10">
    <property type="entry name" value="Hexapeptide repeat proteins"/>
    <property type="match status" value="1"/>
</dbReference>
<feature type="non-terminal residue" evidence="1">
    <location>
        <position position="84"/>
    </location>
</feature>
<evidence type="ECO:0000313" key="1">
    <source>
        <dbReference type="EMBL" id="VAW74654.1"/>
    </source>
</evidence>
<dbReference type="PANTHER" id="PTHR43480:SF1">
    <property type="entry name" value="ACYL-[ACYL-CARRIER-PROTEIN]--UDP-N-ACETYLGLUCOSAMINE O-ACYLTRANSFERASE, MITOCHONDRIAL-RELATED"/>
    <property type="match status" value="1"/>
</dbReference>
<keyword evidence="1" id="KW-0808">Transferase</keyword>
<reference evidence="1" key="1">
    <citation type="submission" date="2018-06" db="EMBL/GenBank/DDBJ databases">
        <authorList>
            <person name="Zhirakovskaya E."/>
        </authorList>
    </citation>
    <scope>NUCLEOTIDE SEQUENCE</scope>
</reference>
<sequence>MSASDKVSLIHPTAIIDPQARVAADVIVGPYSVIGAGVEIDVGCWIAPHVVIAGDTFIGRDNRIFSFASLGDVPQDKKYKGEPT</sequence>
<accession>A0A3B0Z0A5</accession>
<dbReference type="PANTHER" id="PTHR43480">
    <property type="entry name" value="ACYL-[ACYL-CARRIER-PROTEIN]--UDP-N-ACETYLGLUCOSAMINE O-ACYLTRANSFERASE"/>
    <property type="match status" value="1"/>
</dbReference>
<dbReference type="SUPFAM" id="SSF51161">
    <property type="entry name" value="Trimeric LpxA-like enzymes"/>
    <property type="match status" value="1"/>
</dbReference>
<dbReference type="Pfam" id="PF00132">
    <property type="entry name" value="Hexapep"/>
    <property type="match status" value="1"/>
</dbReference>
<dbReference type="InterPro" id="IPR001451">
    <property type="entry name" value="Hexapep"/>
</dbReference>
<dbReference type="InterPro" id="IPR010137">
    <property type="entry name" value="Lipid_A_LpxA"/>
</dbReference>
<dbReference type="InterPro" id="IPR011004">
    <property type="entry name" value="Trimer_LpxA-like_sf"/>
</dbReference>
<dbReference type="GO" id="GO:0008610">
    <property type="term" value="P:lipid biosynthetic process"/>
    <property type="evidence" value="ECO:0007669"/>
    <property type="project" value="InterPro"/>
</dbReference>
<dbReference type="EC" id="2.3.1.129" evidence="1"/>
<proteinExistence type="predicted"/>
<organism evidence="1">
    <name type="scientific">hydrothermal vent metagenome</name>
    <dbReference type="NCBI Taxonomy" id="652676"/>
    <lineage>
        <taxon>unclassified sequences</taxon>
        <taxon>metagenomes</taxon>
        <taxon>ecological metagenomes</taxon>
    </lineage>
</organism>
<protein>
    <submittedName>
        <fullName evidence="1">Acyl-[acyl-carrier-protein]--UDP-N-acetylglucosamine O-acyltransferase</fullName>
        <ecNumber evidence="1">2.3.1.129</ecNumber>
    </submittedName>
</protein>
<keyword evidence="1" id="KW-0012">Acyltransferase</keyword>
<gene>
    <name evidence="1" type="ORF">MNBD_GAMMA14-81</name>
</gene>
<dbReference type="EMBL" id="UOFM01000102">
    <property type="protein sequence ID" value="VAW74654.1"/>
    <property type="molecule type" value="Genomic_DNA"/>
</dbReference>
<dbReference type="AlphaFoldDB" id="A0A3B0Z0A5"/>